<dbReference type="EMBL" id="CABFNP030000619">
    <property type="protein sequence ID" value="CAI6065252.1"/>
    <property type="molecule type" value="Genomic_DNA"/>
</dbReference>
<evidence type="ECO:0000313" key="2">
    <source>
        <dbReference type="EMBL" id="CAI6065252.1"/>
    </source>
</evidence>
<protein>
    <submittedName>
        <fullName evidence="2">Uncharacterized protein</fullName>
    </submittedName>
</protein>
<evidence type="ECO:0000313" key="3">
    <source>
        <dbReference type="Proteomes" id="UP001160390"/>
    </source>
</evidence>
<feature type="region of interest" description="Disordered" evidence="1">
    <location>
        <begin position="232"/>
        <end position="289"/>
    </location>
</feature>
<name>A0AA35LT92_9HYPO</name>
<comment type="caution">
    <text evidence="2">The sequence shown here is derived from an EMBL/GenBank/DDBJ whole genome shotgun (WGS) entry which is preliminary data.</text>
</comment>
<dbReference type="AlphaFoldDB" id="A0AA35LT92"/>
<evidence type="ECO:0000256" key="1">
    <source>
        <dbReference type="SAM" id="MobiDB-lite"/>
    </source>
</evidence>
<sequence>MTRKSFSFNGDESLVAYGASAFPPARRTSRVEGRGSTCQFPGSLVPPMIVPPLKKRGMIKLHVPSLFCLVTVFVADRTFVMTVCPRVGKLLQSPKPVPLALTTSLTLDPPAANASHSLFRSLWSVFPPLRLVLIPKLHAFGKLRGSVLAVPRQPSFLGKAGLGLSDIVRRRSVEELNARRAGNADRRLRPQQLLELSDRLLEPASLTLELGTVAGWDRADVSACPHGGVVGRVRDGRSRDGGWPFTRNEHDSGLGGGAGEEGLDLEGGRETDDSGAGAWSARAMTSRLE</sequence>
<proteinExistence type="predicted"/>
<organism evidence="2 3">
    <name type="scientific">Clonostachys chloroleuca</name>
    <dbReference type="NCBI Taxonomy" id="1926264"/>
    <lineage>
        <taxon>Eukaryota</taxon>
        <taxon>Fungi</taxon>
        <taxon>Dikarya</taxon>
        <taxon>Ascomycota</taxon>
        <taxon>Pezizomycotina</taxon>
        <taxon>Sordariomycetes</taxon>
        <taxon>Hypocreomycetidae</taxon>
        <taxon>Hypocreales</taxon>
        <taxon>Bionectriaceae</taxon>
        <taxon>Clonostachys</taxon>
    </lineage>
</organism>
<dbReference type="Proteomes" id="UP001160390">
    <property type="component" value="Unassembled WGS sequence"/>
</dbReference>
<keyword evidence="3" id="KW-1185">Reference proteome</keyword>
<gene>
    <name evidence="2" type="ORF">CCHLO57077_00011839</name>
</gene>
<reference evidence="2" key="1">
    <citation type="submission" date="2023-01" db="EMBL/GenBank/DDBJ databases">
        <authorList>
            <person name="Piombo E."/>
        </authorList>
    </citation>
    <scope>NUCLEOTIDE SEQUENCE</scope>
</reference>
<accession>A0AA35LT92</accession>